<dbReference type="RefSeq" id="WP_136059545.1">
    <property type="nucleotide sequence ID" value="NZ_CAAHFH010000001.1"/>
</dbReference>
<accession>A0A6C2UDT6</accession>
<evidence type="ECO:0000313" key="8">
    <source>
        <dbReference type="EMBL" id="VGO18003.1"/>
    </source>
</evidence>
<keyword evidence="5" id="KW-0378">Hydrolase</keyword>
<evidence type="ECO:0000256" key="1">
    <source>
        <dbReference type="ARBA" id="ARBA00001913"/>
    </source>
</evidence>
<evidence type="ECO:0000256" key="6">
    <source>
        <dbReference type="ARBA" id="ARBA00022837"/>
    </source>
</evidence>
<dbReference type="PANTHER" id="PTHR42693:SF42">
    <property type="entry name" value="ARYLSULFATASE G"/>
    <property type="match status" value="1"/>
</dbReference>
<reference evidence="8 9" key="1">
    <citation type="submission" date="2019-04" db="EMBL/GenBank/DDBJ databases">
        <authorList>
            <person name="Van Vliet M D."/>
        </authorList>
    </citation>
    <scope>NUCLEOTIDE SEQUENCE [LARGE SCALE GENOMIC DNA]</scope>
    <source>
        <strain evidence="8 9">F21</strain>
    </source>
</reference>
<dbReference type="Pfam" id="PF00884">
    <property type="entry name" value="Sulfatase"/>
    <property type="match status" value="1"/>
</dbReference>
<dbReference type="InterPro" id="IPR017850">
    <property type="entry name" value="Alkaline_phosphatase_core_sf"/>
</dbReference>
<evidence type="ECO:0000256" key="3">
    <source>
        <dbReference type="ARBA" id="ARBA00022723"/>
    </source>
</evidence>
<keyword evidence="4" id="KW-0732">Signal</keyword>
<dbReference type="SUPFAM" id="SSF53649">
    <property type="entry name" value="Alkaline phosphatase-like"/>
    <property type="match status" value="1"/>
</dbReference>
<keyword evidence="3" id="KW-0479">Metal-binding</keyword>
<dbReference type="GO" id="GO:0046872">
    <property type="term" value="F:metal ion binding"/>
    <property type="evidence" value="ECO:0007669"/>
    <property type="project" value="UniProtKB-KW"/>
</dbReference>
<dbReference type="InterPro" id="IPR000917">
    <property type="entry name" value="Sulfatase_N"/>
</dbReference>
<protein>
    <submittedName>
        <fullName evidence="8">Arylsulfatase</fullName>
    </submittedName>
</protein>
<evidence type="ECO:0000313" key="9">
    <source>
        <dbReference type="Proteomes" id="UP000346198"/>
    </source>
</evidence>
<name>A0A6C2UDT6_9BACT</name>
<comment type="similarity">
    <text evidence="2">Belongs to the sulfatase family.</text>
</comment>
<dbReference type="EMBL" id="CAAHFH010000001">
    <property type="protein sequence ID" value="VGO18003.1"/>
    <property type="molecule type" value="Genomic_DNA"/>
</dbReference>
<feature type="domain" description="Sulfatase N-terminal" evidence="7">
    <location>
        <begin position="26"/>
        <end position="350"/>
    </location>
</feature>
<gene>
    <name evidence="8" type="primary">atsA_1</name>
    <name evidence="8" type="ORF">SCARR_00053</name>
</gene>
<organism evidence="8 9">
    <name type="scientific">Pontiella sulfatireligans</name>
    <dbReference type="NCBI Taxonomy" id="2750658"/>
    <lineage>
        <taxon>Bacteria</taxon>
        <taxon>Pseudomonadati</taxon>
        <taxon>Kiritimatiellota</taxon>
        <taxon>Kiritimatiellia</taxon>
        <taxon>Kiritimatiellales</taxon>
        <taxon>Pontiellaceae</taxon>
        <taxon>Pontiella</taxon>
    </lineage>
</organism>
<keyword evidence="9" id="KW-1185">Reference proteome</keyword>
<evidence type="ECO:0000259" key="7">
    <source>
        <dbReference type="Pfam" id="PF00884"/>
    </source>
</evidence>
<dbReference type="Gene3D" id="3.40.720.10">
    <property type="entry name" value="Alkaline Phosphatase, subunit A"/>
    <property type="match status" value="1"/>
</dbReference>
<dbReference type="Gene3D" id="3.30.1120.10">
    <property type="match status" value="1"/>
</dbReference>
<dbReference type="PANTHER" id="PTHR42693">
    <property type="entry name" value="ARYLSULFATASE FAMILY MEMBER"/>
    <property type="match status" value="1"/>
</dbReference>
<dbReference type="CDD" id="cd16144">
    <property type="entry name" value="ARS_like"/>
    <property type="match status" value="1"/>
</dbReference>
<dbReference type="GO" id="GO:0004065">
    <property type="term" value="F:arylsulfatase activity"/>
    <property type="evidence" value="ECO:0007669"/>
    <property type="project" value="TreeGrafter"/>
</dbReference>
<keyword evidence="6" id="KW-0106">Calcium</keyword>
<dbReference type="InterPro" id="IPR050738">
    <property type="entry name" value="Sulfatase"/>
</dbReference>
<sequence length="469" mass="52941">MKKKLSLTIIALLLLGSLVVRARKQPNIVFLLADDLGWPNLGCFGSEFYETPNIDKLAGQGMRFVNGYATAVNCAPSRACIMSGQYVGRHGIYSVSHYQDKQLKAKGNLDRFQLLQPKLPHTLNNEVLTLAETLKKAGYTTGMFGKWHLGKADQSPSNRGFDQAIESAGKHYNFTTTPPMEHDPDQYLSDFLCDNAVKFIKESHRSGKPFFLYYPDFLVHGPFETKPEYLKYFQNKPKGEHQKSPIAAAMTKALDDSIGRILDTLEKLGIEDETFVVFTSDNGGLGYPEDGKRDENTSNYPLRGTKGMEFEGGMRVPYIFRWPGKIPANTVSKQNIINVDLYETLRALAGAPKPPQPLDGLNLLPLLEKPSDDAGERDLFWYLPFYSAFNRPCVVTRRGDWKFIYLIETETSELYNTADDIGERKDLAAQHPEMVQDFTVRALKWLDDTDAPRMIPNPDYDPTSARKKK</sequence>
<evidence type="ECO:0000256" key="4">
    <source>
        <dbReference type="ARBA" id="ARBA00022729"/>
    </source>
</evidence>
<evidence type="ECO:0000256" key="2">
    <source>
        <dbReference type="ARBA" id="ARBA00008779"/>
    </source>
</evidence>
<proteinExistence type="inferred from homology"/>
<dbReference type="AlphaFoldDB" id="A0A6C2UDT6"/>
<comment type="cofactor">
    <cofactor evidence="1">
        <name>Ca(2+)</name>
        <dbReference type="ChEBI" id="CHEBI:29108"/>
    </cofactor>
</comment>
<dbReference type="Proteomes" id="UP000346198">
    <property type="component" value="Unassembled WGS sequence"/>
</dbReference>
<evidence type="ECO:0000256" key="5">
    <source>
        <dbReference type="ARBA" id="ARBA00022801"/>
    </source>
</evidence>